<sequence length="182" mass="21303">MSEKMTEIWSKRPKLGLKDKRYSGNYGKWRQDSQKKGNFRCAITGVRPKKLATHHLFSRNSFKSIIYNPQNSITLDHEIHHEFHKIYGFKKPITIDHFLHFLTTILKKESFRNRIFSLAVPRSQKKNKETPTSNQSSYGVSSPIDEGSETRVNQIYLDSPFFIIRRIANKFVRIIKGSTSAW</sequence>
<dbReference type="AlphaFoldDB" id="A0A0S2ID13"/>
<feature type="compositionally biased region" description="Polar residues" evidence="1">
    <location>
        <begin position="130"/>
        <end position="140"/>
    </location>
</feature>
<reference evidence="2" key="1">
    <citation type="journal article" date="2015" name="BMC Evol. Biol.">
        <title>Chloroplast phylogenomic analysis of chlorophyte green algae identifies a novel lineage sister to the Sphaeropleales (Chlorophyceae).</title>
        <authorList>
            <person name="Lemieux C."/>
            <person name="Vincent A.T."/>
            <person name="Labarre A."/>
            <person name="Otis C."/>
            <person name="Turmel M."/>
        </authorList>
    </citation>
    <scope>NUCLEOTIDE SEQUENCE</scope>
</reference>
<gene>
    <name evidence="2" type="primary">orf182</name>
</gene>
<keyword evidence="2" id="KW-0934">Plastid</keyword>
<proteinExistence type="predicted"/>
<evidence type="ECO:0000313" key="2">
    <source>
        <dbReference type="EMBL" id="ALO21404.1"/>
    </source>
</evidence>
<keyword evidence="2" id="KW-0255">Endonuclease</keyword>
<organism evidence="2">
    <name type="scientific">Golenkinia longispicula</name>
    <dbReference type="NCBI Taxonomy" id="204992"/>
    <lineage>
        <taxon>Eukaryota</taxon>
        <taxon>Viridiplantae</taxon>
        <taxon>Chlorophyta</taxon>
        <taxon>core chlorophytes</taxon>
        <taxon>Chlorophyceae</taxon>
        <taxon>CS clade</taxon>
        <taxon>Chlamydomonadales</taxon>
        <taxon>Golenkiniaceae</taxon>
        <taxon>Golenkinia</taxon>
    </lineage>
</organism>
<feature type="region of interest" description="Disordered" evidence="1">
    <location>
        <begin position="122"/>
        <end position="145"/>
    </location>
</feature>
<name>A0A0S2ID13_9CHLO</name>
<geneLocation type="chloroplast" evidence="2"/>
<evidence type="ECO:0000256" key="1">
    <source>
        <dbReference type="SAM" id="MobiDB-lite"/>
    </source>
</evidence>
<keyword evidence="2" id="KW-0540">Nuclease</keyword>
<dbReference type="GO" id="GO:0004519">
    <property type="term" value="F:endonuclease activity"/>
    <property type="evidence" value="ECO:0007669"/>
    <property type="project" value="UniProtKB-KW"/>
</dbReference>
<keyword evidence="2" id="KW-0150">Chloroplast</keyword>
<dbReference type="EMBL" id="KT625109">
    <property type="protein sequence ID" value="ALO21404.1"/>
    <property type="molecule type" value="Genomic_DNA"/>
</dbReference>
<accession>A0A0S2ID13</accession>
<keyword evidence="2" id="KW-0378">Hydrolase</keyword>
<protein>
    <submittedName>
        <fullName evidence="2">Putative HNH homing endonuclease</fullName>
    </submittedName>
</protein>